<keyword evidence="2" id="KW-1185">Reference proteome</keyword>
<dbReference type="EMBL" id="JAHKPD010000018">
    <property type="protein sequence ID" value="MBU2951679.1"/>
    <property type="molecule type" value="Genomic_DNA"/>
</dbReference>
<reference evidence="1" key="1">
    <citation type="submission" date="2021-05" db="EMBL/GenBank/DDBJ databases">
        <title>Draft genomes of bacteria isolated from model marine particles.</title>
        <authorList>
            <person name="Datta M.S."/>
            <person name="Schwartzman J.A."/>
            <person name="Enke T.N."/>
            <person name="Saavedra J."/>
            <person name="Cermak N."/>
            <person name="Cordero O.X."/>
        </authorList>
    </citation>
    <scope>NUCLEOTIDE SEQUENCE</scope>
    <source>
        <strain evidence="1">I2M19</strain>
    </source>
</reference>
<dbReference type="Proteomes" id="UP001647509">
    <property type="component" value="Unassembled WGS sequence"/>
</dbReference>
<evidence type="ECO:0000313" key="1">
    <source>
        <dbReference type="EMBL" id="MBU2951679.1"/>
    </source>
</evidence>
<gene>
    <name evidence="1" type="ORF">KO493_13315</name>
</gene>
<protein>
    <submittedName>
        <fullName evidence="1">LptF/LptG family permease</fullName>
    </submittedName>
</protein>
<proteinExistence type="predicted"/>
<accession>A0ACC5UBP7</accession>
<organism evidence="1 2">
    <name type="scientific">Pseudotamlana agarivorans</name>
    <dbReference type="NCBI Taxonomy" id="481183"/>
    <lineage>
        <taxon>Bacteria</taxon>
        <taxon>Pseudomonadati</taxon>
        <taxon>Bacteroidota</taxon>
        <taxon>Flavobacteriia</taxon>
        <taxon>Flavobacteriales</taxon>
        <taxon>Flavobacteriaceae</taxon>
        <taxon>Pseudotamlana</taxon>
    </lineage>
</organism>
<evidence type="ECO:0000313" key="2">
    <source>
        <dbReference type="Proteomes" id="UP001647509"/>
    </source>
</evidence>
<sequence length="787" mass="89777">MKILDRYILTTYLKTFISVFLILMMIFVLQTIWLYIKELAGKDLDIMVIVKFLFYFMPKLIPLVLPLTILLASIMVFGSFAENYEFAAMKSTGISLQRAMSGLSIFIVALGIVTFFFSNNVIPWAEYNSYNLRRNIAKLKPAMLLAEGQFNEMGDYTIKFDKKHGERDQFLDNVTIHIKGKDGRTNATVIKAKLGELTSKEDSNVLTLILTDGHYYNDVQPKTHKARLKKPFVKSDFDKKLMNIDLSQLNNVDFDEKSQTDKYNMLDVPGLNKAIDSLVKKSETDYQAFSKNLYQRTGFLRYHARTIATPKDSIYYSGEVLDIYDTKSKVQLVEITTNALISAQQILTTKEKTLKNSETWLNKHIISLHEKFALGFACVILFFVGAPLGALIRKGGIGLPMVIAILLFLSYHFIGIFSTNSAKSGGFHPILASWFSTLIMLPLGIFLTKRATADRGLFESQGILEPLKKLFGIKIAPFEKDLTTFDINAEEHATLLSYDNAKLMDIIKNYKLYNYDIKYKNSALAILDSRGVTKQQLKFSGEYSDDRFEETIRLKNSCVEDSKLALILYIICAPLILIGKILENNKYEDSGKILFTVGVIIGVIYVIAFTRSFISFSNFKKHVKKQTIANSILYVLIGLPLFFVVYIIQNKMLKKDLDEDEINTPLIEVKKQDPVISTKIRGIIKDYMEHSKFALILYSISVVLLISYFILKNNKQPDLAASSIQLSIILFILFIIYFIKSVINFVHFYKQNDLKLNKVDLVLAIIGTPAYPILFIILKNRLNRYLK</sequence>
<name>A0ACC5UBP7_9FLAO</name>
<comment type="caution">
    <text evidence="1">The sequence shown here is derived from an EMBL/GenBank/DDBJ whole genome shotgun (WGS) entry which is preliminary data.</text>
</comment>